<dbReference type="HOGENOM" id="CLU_1028363_0_0_1"/>
<dbReference type="RefSeq" id="XP_005831396.1">
    <property type="nucleotide sequence ID" value="XM_005831339.1"/>
</dbReference>
<proteinExistence type="predicted"/>
<sequence length="271" mass="30597">MGVEVPVQAYNSKSECSRVISWLKEESDMKLSQSRSQNYQSHPLSSNEDPAIKTNRRESCDVDRDDNNNNHVGDDEKLRIAFFRDDNDVGEILEPTPRQLQYAQTLSLQTGIPLPREAMVQRDTMSRWIDNAVASVYFAQKHQEGIPAAVLQTDEACQAFLQQFEKKSPSSAEIDRKPMESDWGTAGTAQGGNEVSAVEETIHMEDEVLEVIYSISQTKGEQNGVTVDDIIRQLHETYEVEVKPRQVHEWLDGLLGKGLVSCTDEEYFLVS</sequence>
<dbReference type="GeneID" id="17301136"/>
<dbReference type="Proteomes" id="UP000011087">
    <property type="component" value="Unassembled WGS sequence"/>
</dbReference>
<organism evidence="2">
    <name type="scientific">Guillardia theta (strain CCMP2712)</name>
    <name type="common">Cryptophyte</name>
    <dbReference type="NCBI Taxonomy" id="905079"/>
    <lineage>
        <taxon>Eukaryota</taxon>
        <taxon>Cryptophyceae</taxon>
        <taxon>Pyrenomonadales</taxon>
        <taxon>Geminigeraceae</taxon>
        <taxon>Guillardia</taxon>
    </lineage>
</organism>
<evidence type="ECO:0000313" key="2">
    <source>
        <dbReference type="EMBL" id="EKX44416.1"/>
    </source>
</evidence>
<keyword evidence="4" id="KW-1185">Reference proteome</keyword>
<evidence type="ECO:0000313" key="4">
    <source>
        <dbReference type="Proteomes" id="UP000011087"/>
    </source>
</evidence>
<dbReference type="AlphaFoldDB" id="L1J7C2"/>
<dbReference type="EMBL" id="JH993004">
    <property type="protein sequence ID" value="EKX44416.1"/>
    <property type="molecule type" value="Genomic_DNA"/>
</dbReference>
<accession>L1J7C2</accession>
<feature type="compositionally biased region" description="Basic and acidic residues" evidence="1">
    <location>
        <begin position="168"/>
        <end position="180"/>
    </location>
</feature>
<reference evidence="4" key="2">
    <citation type="submission" date="2012-11" db="EMBL/GenBank/DDBJ databases">
        <authorList>
            <person name="Kuo A."/>
            <person name="Curtis B.A."/>
            <person name="Tanifuji G."/>
            <person name="Burki F."/>
            <person name="Gruber A."/>
            <person name="Irimia M."/>
            <person name="Maruyama S."/>
            <person name="Arias M.C."/>
            <person name="Ball S.G."/>
            <person name="Gile G.H."/>
            <person name="Hirakawa Y."/>
            <person name="Hopkins J.F."/>
            <person name="Rensing S.A."/>
            <person name="Schmutz J."/>
            <person name="Symeonidi A."/>
            <person name="Elias M."/>
            <person name="Eveleigh R.J."/>
            <person name="Herman E.K."/>
            <person name="Klute M.J."/>
            <person name="Nakayama T."/>
            <person name="Obornik M."/>
            <person name="Reyes-Prieto A."/>
            <person name="Armbrust E.V."/>
            <person name="Aves S.J."/>
            <person name="Beiko R.G."/>
            <person name="Coutinho P."/>
            <person name="Dacks J.B."/>
            <person name="Durnford D.G."/>
            <person name="Fast N.M."/>
            <person name="Green B.R."/>
            <person name="Grisdale C."/>
            <person name="Hempe F."/>
            <person name="Henrissat B."/>
            <person name="Hoppner M.P."/>
            <person name="Ishida K.-I."/>
            <person name="Kim E."/>
            <person name="Koreny L."/>
            <person name="Kroth P.G."/>
            <person name="Liu Y."/>
            <person name="Malik S.-B."/>
            <person name="Maier U.G."/>
            <person name="McRose D."/>
            <person name="Mock T."/>
            <person name="Neilson J.A."/>
            <person name="Onodera N.T."/>
            <person name="Poole A.M."/>
            <person name="Pritham E.J."/>
            <person name="Richards T.A."/>
            <person name="Rocap G."/>
            <person name="Roy S.W."/>
            <person name="Sarai C."/>
            <person name="Schaack S."/>
            <person name="Shirato S."/>
            <person name="Slamovits C.H."/>
            <person name="Spencer D.F."/>
            <person name="Suzuki S."/>
            <person name="Worden A.Z."/>
            <person name="Zauner S."/>
            <person name="Barry K."/>
            <person name="Bell C."/>
            <person name="Bharti A.K."/>
            <person name="Crow J.A."/>
            <person name="Grimwood J."/>
            <person name="Kramer R."/>
            <person name="Lindquist E."/>
            <person name="Lucas S."/>
            <person name="Salamov A."/>
            <person name="McFadden G.I."/>
            <person name="Lane C.E."/>
            <person name="Keeling P.J."/>
            <person name="Gray M.W."/>
            <person name="Grigoriev I.V."/>
            <person name="Archibald J.M."/>
        </authorList>
    </citation>
    <scope>NUCLEOTIDE SEQUENCE</scope>
    <source>
        <strain evidence="4">CCMP2712</strain>
    </source>
</reference>
<dbReference type="EnsemblProtists" id="EKX44416">
    <property type="protein sequence ID" value="EKX44416"/>
    <property type="gene ID" value="GUITHDRAFT_109537"/>
</dbReference>
<gene>
    <name evidence="2" type="ORF">GUITHDRAFT_109537</name>
</gene>
<dbReference type="PaxDb" id="55529-EKX44416"/>
<protein>
    <submittedName>
        <fullName evidence="2 3">Uncharacterized protein</fullName>
    </submittedName>
</protein>
<feature type="region of interest" description="Disordered" evidence="1">
    <location>
        <begin position="168"/>
        <end position="191"/>
    </location>
</feature>
<feature type="compositionally biased region" description="Basic and acidic residues" evidence="1">
    <location>
        <begin position="55"/>
        <end position="73"/>
    </location>
</feature>
<dbReference type="KEGG" id="gtt:GUITHDRAFT_109537"/>
<evidence type="ECO:0000256" key="1">
    <source>
        <dbReference type="SAM" id="MobiDB-lite"/>
    </source>
</evidence>
<reference evidence="3" key="3">
    <citation type="submission" date="2015-06" db="UniProtKB">
        <authorList>
            <consortium name="EnsemblProtists"/>
        </authorList>
    </citation>
    <scope>IDENTIFICATION</scope>
</reference>
<name>L1J7C2_GUITC</name>
<evidence type="ECO:0000313" key="3">
    <source>
        <dbReference type="EnsemblProtists" id="EKX44416"/>
    </source>
</evidence>
<feature type="region of interest" description="Disordered" evidence="1">
    <location>
        <begin position="30"/>
        <end position="73"/>
    </location>
</feature>
<reference evidence="2 4" key="1">
    <citation type="journal article" date="2012" name="Nature">
        <title>Algal genomes reveal evolutionary mosaicism and the fate of nucleomorphs.</title>
        <authorList>
            <consortium name="DOE Joint Genome Institute"/>
            <person name="Curtis B.A."/>
            <person name="Tanifuji G."/>
            <person name="Burki F."/>
            <person name="Gruber A."/>
            <person name="Irimia M."/>
            <person name="Maruyama S."/>
            <person name="Arias M.C."/>
            <person name="Ball S.G."/>
            <person name="Gile G.H."/>
            <person name="Hirakawa Y."/>
            <person name="Hopkins J.F."/>
            <person name="Kuo A."/>
            <person name="Rensing S.A."/>
            <person name="Schmutz J."/>
            <person name="Symeonidi A."/>
            <person name="Elias M."/>
            <person name="Eveleigh R.J."/>
            <person name="Herman E.K."/>
            <person name="Klute M.J."/>
            <person name="Nakayama T."/>
            <person name="Obornik M."/>
            <person name="Reyes-Prieto A."/>
            <person name="Armbrust E.V."/>
            <person name="Aves S.J."/>
            <person name="Beiko R.G."/>
            <person name="Coutinho P."/>
            <person name="Dacks J.B."/>
            <person name="Durnford D.G."/>
            <person name="Fast N.M."/>
            <person name="Green B.R."/>
            <person name="Grisdale C.J."/>
            <person name="Hempel F."/>
            <person name="Henrissat B."/>
            <person name="Hoppner M.P."/>
            <person name="Ishida K."/>
            <person name="Kim E."/>
            <person name="Koreny L."/>
            <person name="Kroth P.G."/>
            <person name="Liu Y."/>
            <person name="Malik S.B."/>
            <person name="Maier U.G."/>
            <person name="McRose D."/>
            <person name="Mock T."/>
            <person name="Neilson J.A."/>
            <person name="Onodera N.T."/>
            <person name="Poole A.M."/>
            <person name="Pritham E.J."/>
            <person name="Richards T.A."/>
            <person name="Rocap G."/>
            <person name="Roy S.W."/>
            <person name="Sarai C."/>
            <person name="Schaack S."/>
            <person name="Shirato S."/>
            <person name="Slamovits C.H."/>
            <person name="Spencer D.F."/>
            <person name="Suzuki S."/>
            <person name="Worden A.Z."/>
            <person name="Zauner S."/>
            <person name="Barry K."/>
            <person name="Bell C."/>
            <person name="Bharti A.K."/>
            <person name="Crow J.A."/>
            <person name="Grimwood J."/>
            <person name="Kramer R."/>
            <person name="Lindquist E."/>
            <person name="Lucas S."/>
            <person name="Salamov A."/>
            <person name="McFadden G.I."/>
            <person name="Lane C.E."/>
            <person name="Keeling P.J."/>
            <person name="Gray M.W."/>
            <person name="Grigoriev I.V."/>
            <person name="Archibald J.M."/>
        </authorList>
    </citation>
    <scope>NUCLEOTIDE SEQUENCE</scope>
    <source>
        <strain evidence="2 4">CCMP2712</strain>
    </source>
</reference>
<feature type="compositionally biased region" description="Polar residues" evidence="1">
    <location>
        <begin position="30"/>
        <end position="48"/>
    </location>
</feature>